<dbReference type="AlphaFoldDB" id="A0A1W2E5D8"/>
<dbReference type="InterPro" id="IPR000782">
    <property type="entry name" value="FAS1_domain"/>
</dbReference>
<evidence type="ECO:0000256" key="1">
    <source>
        <dbReference type="SAM" id="SignalP"/>
    </source>
</evidence>
<dbReference type="OrthoDB" id="654858at2"/>
<reference evidence="3 4" key="1">
    <citation type="submission" date="2017-04" db="EMBL/GenBank/DDBJ databases">
        <authorList>
            <person name="Afonso C.L."/>
            <person name="Miller P.J."/>
            <person name="Scott M.A."/>
            <person name="Spackman E."/>
            <person name="Goraichik I."/>
            <person name="Dimitrov K.M."/>
            <person name="Suarez D.L."/>
            <person name="Swayne D.E."/>
        </authorList>
    </citation>
    <scope>NUCLEOTIDE SEQUENCE [LARGE SCALE GENOMIC DNA]</scope>
    <source>
        <strain evidence="3 4">DSM 19625</strain>
    </source>
</reference>
<feature type="signal peptide" evidence="1">
    <location>
        <begin position="1"/>
        <end position="25"/>
    </location>
</feature>
<feature type="domain" description="FAS1" evidence="2">
    <location>
        <begin position="67"/>
        <end position="206"/>
    </location>
</feature>
<dbReference type="InterPro" id="IPR036378">
    <property type="entry name" value="FAS1_dom_sf"/>
</dbReference>
<dbReference type="STRING" id="475255.SAMN04488101_11049"/>
<dbReference type="RefSeq" id="WP_159452677.1">
    <property type="nucleotide sequence ID" value="NZ_FWYB01000010.1"/>
</dbReference>
<evidence type="ECO:0000259" key="2">
    <source>
        <dbReference type="Pfam" id="PF02469"/>
    </source>
</evidence>
<dbReference type="PROSITE" id="PS51257">
    <property type="entry name" value="PROKAR_LIPOPROTEIN"/>
    <property type="match status" value="1"/>
</dbReference>
<sequence length="223" mass="25159">MKRKLNLFKGLTVLFVAVLFVSACKKEEGAYNFENEVNVYEGDIYAYLKSQPGVYDSLLKVVDRITWLKDTLSTPATFTLFAPTNRSFVLALQNLNNVRKSQNKPVLGLATANIKELDSMANRYFISGKFTTDSLVLTEGVLLNTIKYHYEMHGQDKSANAYGFVNGGPKSIIYSDVKGSQYIVEWQRTNTQAVNIFTNNAVVHVLSPSHEFGFSEFTRRLNK</sequence>
<keyword evidence="1" id="KW-0732">Signal</keyword>
<evidence type="ECO:0000313" key="4">
    <source>
        <dbReference type="Proteomes" id="UP000192678"/>
    </source>
</evidence>
<name>A0A1W2E5D8_9SPHI</name>
<proteinExistence type="predicted"/>
<evidence type="ECO:0000313" key="3">
    <source>
        <dbReference type="EMBL" id="SMD04895.1"/>
    </source>
</evidence>
<dbReference type="Proteomes" id="UP000192678">
    <property type="component" value="Unassembled WGS sequence"/>
</dbReference>
<dbReference type="Pfam" id="PF02469">
    <property type="entry name" value="Fasciclin"/>
    <property type="match status" value="1"/>
</dbReference>
<gene>
    <name evidence="3" type="ORF">SAMN04488101_11049</name>
</gene>
<organism evidence="3 4">
    <name type="scientific">Pedobacter nyackensis</name>
    <dbReference type="NCBI Taxonomy" id="475255"/>
    <lineage>
        <taxon>Bacteria</taxon>
        <taxon>Pseudomonadati</taxon>
        <taxon>Bacteroidota</taxon>
        <taxon>Sphingobacteriia</taxon>
        <taxon>Sphingobacteriales</taxon>
        <taxon>Sphingobacteriaceae</taxon>
        <taxon>Pedobacter</taxon>
    </lineage>
</organism>
<dbReference type="SUPFAM" id="SSF82153">
    <property type="entry name" value="FAS1 domain"/>
    <property type="match status" value="1"/>
</dbReference>
<dbReference type="EMBL" id="FWYB01000010">
    <property type="protein sequence ID" value="SMD04895.1"/>
    <property type="molecule type" value="Genomic_DNA"/>
</dbReference>
<feature type="chain" id="PRO_5010705126" evidence="1">
    <location>
        <begin position="26"/>
        <end position="223"/>
    </location>
</feature>
<keyword evidence="4" id="KW-1185">Reference proteome</keyword>
<accession>A0A1W2E5D8</accession>
<dbReference type="Gene3D" id="2.30.180.10">
    <property type="entry name" value="FAS1 domain"/>
    <property type="match status" value="1"/>
</dbReference>
<protein>
    <submittedName>
        <fullName evidence="3">Fasciclin domain-containing protein</fullName>
    </submittedName>
</protein>